<evidence type="ECO:0000313" key="2">
    <source>
        <dbReference type="Proteomes" id="UP000001075"/>
    </source>
</evidence>
<proteinExistence type="predicted"/>
<gene>
    <name evidence="1" type="ORF">I79_026269</name>
</gene>
<dbReference type="InParanoid" id="G3IQD8"/>
<dbReference type="EMBL" id="JH083591">
    <property type="protein sequence ID" value="EGV91145.1"/>
    <property type="molecule type" value="Genomic_DNA"/>
</dbReference>
<dbReference type="Proteomes" id="UP000001075">
    <property type="component" value="Unassembled WGS sequence"/>
</dbReference>
<accession>G3IQD8</accession>
<organism evidence="1 2">
    <name type="scientific">Cricetulus griseus</name>
    <name type="common">Chinese hamster</name>
    <name type="synonym">Cricetulus barabensis griseus</name>
    <dbReference type="NCBI Taxonomy" id="10029"/>
    <lineage>
        <taxon>Eukaryota</taxon>
        <taxon>Metazoa</taxon>
        <taxon>Chordata</taxon>
        <taxon>Craniata</taxon>
        <taxon>Vertebrata</taxon>
        <taxon>Euteleostomi</taxon>
        <taxon>Mammalia</taxon>
        <taxon>Eutheria</taxon>
        <taxon>Euarchontoglires</taxon>
        <taxon>Glires</taxon>
        <taxon>Rodentia</taxon>
        <taxon>Myomorpha</taxon>
        <taxon>Muroidea</taxon>
        <taxon>Cricetidae</taxon>
        <taxon>Cricetinae</taxon>
        <taxon>Cricetulus</taxon>
    </lineage>
</organism>
<reference evidence="2" key="1">
    <citation type="journal article" date="2011" name="Nat. Biotechnol.">
        <title>The genomic sequence of the Chinese hamster ovary (CHO)-K1 cell line.</title>
        <authorList>
            <person name="Xu X."/>
            <person name="Nagarajan H."/>
            <person name="Lewis N.E."/>
            <person name="Pan S."/>
            <person name="Cai Z."/>
            <person name="Liu X."/>
            <person name="Chen W."/>
            <person name="Xie M."/>
            <person name="Wang W."/>
            <person name="Hammond S."/>
            <person name="Andersen M.R."/>
            <person name="Neff N."/>
            <person name="Passarelli B."/>
            <person name="Koh W."/>
            <person name="Fan H.C."/>
            <person name="Wang J."/>
            <person name="Gui Y."/>
            <person name="Lee K.H."/>
            <person name="Betenbaugh M.J."/>
            <person name="Quake S.R."/>
            <person name="Famili I."/>
            <person name="Palsson B.O."/>
            <person name="Wang J."/>
        </authorList>
    </citation>
    <scope>NUCLEOTIDE SEQUENCE [LARGE SCALE GENOMIC DNA]</scope>
    <source>
        <strain evidence="2">CHO K1 cell line</strain>
    </source>
</reference>
<sequence>MDNTKSSHSAQGVYVTHFLMEEKSALKGLEVNMCKQNSKIRFERHSHAKSGFSI</sequence>
<protein>
    <submittedName>
        <fullName evidence="1">Uncharacterized protein</fullName>
    </submittedName>
</protein>
<name>G3IQD8_CRIGR</name>
<dbReference type="AlphaFoldDB" id="G3IQD8"/>
<evidence type="ECO:0000313" key="1">
    <source>
        <dbReference type="EMBL" id="EGV91145.1"/>
    </source>
</evidence>